<dbReference type="GO" id="GO:0051224">
    <property type="term" value="P:negative regulation of protein transport"/>
    <property type="evidence" value="ECO:0007669"/>
    <property type="project" value="UniProtKB-UniRule"/>
</dbReference>
<comment type="function">
    <text evidence="4">Chaperone for NapA, the catalytic subunit of the periplasmic nitrate reductase. It binds directly and specifically to the twin-arginine signal peptide of NapA, preventing premature interaction with the Tat translocase and premature export.</text>
</comment>
<dbReference type="GO" id="GO:0005737">
    <property type="term" value="C:cytoplasm"/>
    <property type="evidence" value="ECO:0007669"/>
    <property type="project" value="UniProtKB-SubCell"/>
</dbReference>
<name>C5ZXD4_9HELI</name>
<comment type="similarity">
    <text evidence="4">Belongs to the NapD family.</text>
</comment>
<dbReference type="HOGENOM" id="CLU_155794_0_0_7"/>
<evidence type="ECO:0000313" key="6">
    <source>
        <dbReference type="Proteomes" id="UP000007032"/>
    </source>
</evidence>
<dbReference type="EMBL" id="CM000776">
    <property type="protein sequence ID" value="EES89802.1"/>
    <property type="molecule type" value="Genomic_DNA"/>
</dbReference>
<dbReference type="HAMAP" id="MF_02200">
    <property type="entry name" value="NapD"/>
    <property type="match status" value="1"/>
</dbReference>
<dbReference type="STRING" id="537970.HCAN_1090"/>
<dbReference type="PANTHER" id="PTHR38603:SF1">
    <property type="entry name" value="CHAPERONE NAPD"/>
    <property type="match status" value="1"/>
</dbReference>
<evidence type="ECO:0000313" key="5">
    <source>
        <dbReference type="EMBL" id="EES89802.1"/>
    </source>
</evidence>
<proteinExistence type="inferred from homology"/>
<dbReference type="PANTHER" id="PTHR38603">
    <property type="entry name" value="CHAPERONE NAPD"/>
    <property type="match status" value="1"/>
</dbReference>
<accession>C5ZXD4</accession>
<dbReference type="Gene3D" id="3.30.70.920">
    <property type="match status" value="1"/>
</dbReference>
<dbReference type="RefSeq" id="WP_006655795.1">
    <property type="nucleotide sequence ID" value="NZ_CM000776.2"/>
</dbReference>
<evidence type="ECO:0000256" key="1">
    <source>
        <dbReference type="ARBA" id="ARBA00004496"/>
    </source>
</evidence>
<comment type="subunit">
    <text evidence="4">Interacts with the cytoplasmic NapA precursor.</text>
</comment>
<protein>
    <recommendedName>
        <fullName evidence="4">Chaperone NapD</fullName>
    </recommendedName>
    <alternativeName>
        <fullName evidence="4">NapA signal peptide-binding chaperone NapD</fullName>
    </alternativeName>
</protein>
<evidence type="ECO:0000256" key="3">
    <source>
        <dbReference type="ARBA" id="ARBA00023186"/>
    </source>
</evidence>
<dbReference type="Pfam" id="PF03927">
    <property type="entry name" value="NapD"/>
    <property type="match status" value="1"/>
</dbReference>
<dbReference type="AlphaFoldDB" id="C5ZXD4"/>
<organism evidence="5 6">
    <name type="scientific">Helicobacter canadensis MIT 98-5491</name>
    <dbReference type="NCBI Taxonomy" id="537970"/>
    <lineage>
        <taxon>Bacteria</taxon>
        <taxon>Pseudomonadati</taxon>
        <taxon>Campylobacterota</taxon>
        <taxon>Epsilonproteobacteria</taxon>
        <taxon>Campylobacterales</taxon>
        <taxon>Helicobacteraceae</taxon>
        <taxon>Helicobacter</taxon>
    </lineage>
</organism>
<evidence type="ECO:0000256" key="4">
    <source>
        <dbReference type="HAMAP-Rule" id="MF_02200"/>
    </source>
</evidence>
<evidence type="ECO:0000256" key="2">
    <source>
        <dbReference type="ARBA" id="ARBA00022490"/>
    </source>
</evidence>
<sequence>MQNENEKSQDFNVSSLVVMCKGEDIQRLWEEIEKIPQTQCHYKDESGKIIVTIESSNVDEEIRILKKIERLKGVISAQMIYTYHNSELEVLQENIQRQDAVPEILKNDNLKAEEIGYSGDVQDKIDNILNKKRTK</sequence>
<dbReference type="OrthoDB" id="1120071at2"/>
<dbReference type="GO" id="GO:0005048">
    <property type="term" value="F:signal sequence binding"/>
    <property type="evidence" value="ECO:0007669"/>
    <property type="project" value="UniProtKB-UniRule"/>
</dbReference>
<reference evidence="5 6" key="1">
    <citation type="journal article" date="2009" name="J. Bacteriol.">
        <title>Genome sequence of the emerging pathogen Helicobacter canadensis.</title>
        <authorList>
            <person name="Loman N.J."/>
            <person name="Snyder L.A."/>
            <person name="Linton J.D."/>
            <person name="Langdon R."/>
            <person name="Lawson A.J."/>
            <person name="Weinstock G.M."/>
            <person name="Wren B.W."/>
            <person name="Pallen M.J."/>
        </authorList>
    </citation>
    <scope>NUCLEOTIDE SEQUENCE [LARGE SCALE GENOMIC DNA]</scope>
    <source>
        <strain evidence="5 6">MIT 98-5491</strain>
    </source>
</reference>
<dbReference type="eggNOG" id="COG3062">
    <property type="taxonomic scope" value="Bacteria"/>
</dbReference>
<dbReference type="Proteomes" id="UP000007032">
    <property type="component" value="Chromosome"/>
</dbReference>
<gene>
    <name evidence="4 5" type="primary">napD</name>
    <name evidence="5" type="ORF">HCAN_1090</name>
</gene>
<keyword evidence="6" id="KW-1185">Reference proteome</keyword>
<dbReference type="InterPro" id="IPR005623">
    <property type="entry name" value="Chaperone_NapD_NO3_reduct"/>
</dbReference>
<keyword evidence="2 4" id="KW-0963">Cytoplasm</keyword>
<comment type="subcellular location">
    <subcellularLocation>
        <location evidence="1 4">Cytoplasm</location>
    </subcellularLocation>
</comment>
<keyword evidence="3 4" id="KW-0143">Chaperone</keyword>